<organism evidence="8 10">
    <name type="scientific">Porphyromonas macacae</name>
    <dbReference type="NCBI Taxonomy" id="28115"/>
    <lineage>
        <taxon>Bacteria</taxon>
        <taxon>Pseudomonadati</taxon>
        <taxon>Bacteroidota</taxon>
        <taxon>Bacteroidia</taxon>
        <taxon>Bacteroidales</taxon>
        <taxon>Porphyromonadaceae</taxon>
        <taxon>Porphyromonas</taxon>
    </lineage>
</organism>
<evidence type="ECO:0000256" key="1">
    <source>
        <dbReference type="ARBA" id="ARBA00004917"/>
    </source>
</evidence>
<dbReference type="GO" id="GO:0009231">
    <property type="term" value="P:riboflavin biosynthetic process"/>
    <property type="evidence" value="ECO:0007669"/>
    <property type="project" value="UniProtKB-UniRule"/>
</dbReference>
<reference evidence="9 11" key="2">
    <citation type="submission" date="2018-06" db="EMBL/GenBank/DDBJ databases">
        <authorList>
            <consortium name="Pathogen Informatics"/>
            <person name="Doyle S."/>
        </authorList>
    </citation>
    <scope>NUCLEOTIDE SEQUENCE [LARGE SCALE GENOMIC DNA]</scope>
    <source>
        <strain evidence="9 11">NCTC11632</strain>
    </source>
</reference>
<feature type="binding site" evidence="7">
    <location>
        <begin position="95"/>
        <end position="96"/>
    </location>
    <ligand>
        <name>(2S)-2-hydroxy-3-oxobutyl phosphate</name>
        <dbReference type="ChEBI" id="CHEBI:58830"/>
    </ligand>
</feature>
<gene>
    <name evidence="7 9" type="primary">ribH</name>
    <name evidence="8" type="ORF">HQ47_05010</name>
    <name evidence="9" type="ORF">NCTC11632_00874</name>
</gene>
<accession>A0A0A2E9W4</accession>
<dbReference type="UniPathway" id="UPA00275">
    <property type="reaction ID" value="UER00404"/>
</dbReference>
<dbReference type="InterPro" id="IPR002180">
    <property type="entry name" value="LS/RS"/>
</dbReference>
<dbReference type="HAMAP" id="MF_00178">
    <property type="entry name" value="Lumazine_synth"/>
    <property type="match status" value="1"/>
</dbReference>
<comment type="similarity">
    <text evidence="2 7">Belongs to the DMRL synthase family.</text>
</comment>
<feature type="binding site" evidence="7">
    <location>
        <position position="150"/>
    </location>
    <ligand>
        <name>(2S)-2-hydroxy-3-oxobutyl phosphate</name>
        <dbReference type="ChEBI" id="CHEBI:58830"/>
    </ligand>
</feature>
<evidence type="ECO:0000313" key="8">
    <source>
        <dbReference type="EMBL" id="KGN74407.1"/>
    </source>
</evidence>
<evidence type="ECO:0000256" key="4">
    <source>
        <dbReference type="ARBA" id="ARBA00022619"/>
    </source>
</evidence>
<dbReference type="EMBL" id="JRFA01000014">
    <property type="protein sequence ID" value="KGN74407.1"/>
    <property type="molecule type" value="Genomic_DNA"/>
</dbReference>
<dbReference type="Pfam" id="PF00885">
    <property type="entry name" value="DMRL_synthase"/>
    <property type="match status" value="1"/>
</dbReference>
<dbReference type="PANTHER" id="PTHR21058">
    <property type="entry name" value="6,7-DIMETHYL-8-RIBITYLLUMAZINE SYNTHASE DMRL SYNTHASE LUMAZINE SYNTHASE"/>
    <property type="match status" value="1"/>
</dbReference>
<dbReference type="GO" id="GO:0009349">
    <property type="term" value="C:riboflavin synthase complex"/>
    <property type="evidence" value="ECO:0007669"/>
    <property type="project" value="UniProtKB-UniRule"/>
</dbReference>
<dbReference type="Proteomes" id="UP000254156">
    <property type="component" value="Unassembled WGS sequence"/>
</dbReference>
<dbReference type="InterPro" id="IPR036467">
    <property type="entry name" value="LS/RS_sf"/>
</dbReference>
<evidence type="ECO:0000313" key="11">
    <source>
        <dbReference type="Proteomes" id="UP000254156"/>
    </source>
</evidence>
<dbReference type="eggNOG" id="COG0054">
    <property type="taxonomic scope" value="Bacteria"/>
</dbReference>
<reference evidence="8 10" key="1">
    <citation type="submission" date="2014-09" db="EMBL/GenBank/DDBJ databases">
        <title>Draft Genome Sequence of Porphyromonas macacae COT-192_OH2859.</title>
        <authorList>
            <person name="Wallis C."/>
            <person name="Deusch O."/>
            <person name="O'Flynn C."/>
            <person name="Davis I."/>
            <person name="Horsfall A."/>
            <person name="Kirkwood N."/>
            <person name="Harris S."/>
            <person name="Eisen J.A."/>
            <person name="Coil D.A."/>
            <person name="Darling A.E."/>
            <person name="Jospin G."/>
            <person name="Alexiev A."/>
        </authorList>
    </citation>
    <scope>NUCLEOTIDE SEQUENCE [LARGE SCALE GENOMIC DNA]</scope>
    <source>
        <strain evidence="10">COT-192 OH2859</strain>
        <strain evidence="8">COT-192_OH2859</strain>
    </source>
</reference>
<evidence type="ECO:0000313" key="10">
    <source>
        <dbReference type="Proteomes" id="UP000030103"/>
    </source>
</evidence>
<dbReference type="GO" id="GO:0005829">
    <property type="term" value="C:cytosol"/>
    <property type="evidence" value="ECO:0007669"/>
    <property type="project" value="TreeGrafter"/>
</dbReference>
<dbReference type="NCBIfam" id="TIGR00114">
    <property type="entry name" value="lumazine-synth"/>
    <property type="match status" value="1"/>
</dbReference>
<evidence type="ECO:0000256" key="2">
    <source>
        <dbReference type="ARBA" id="ARBA00007424"/>
    </source>
</evidence>
<keyword evidence="4 7" id="KW-0686">Riboflavin biosynthesis</keyword>
<keyword evidence="10" id="KW-1185">Reference proteome</keyword>
<feature type="active site" description="Proton donor" evidence="7">
    <location>
        <position position="98"/>
    </location>
</feature>
<sequence length="176" mass="18969">MATEAKLSEINPFDLTTPSGKGLHIGIAVAEWNGQVTHALLDGAMETLIRHGVNSKDITVWQVPGAFELTYASAQLMRKEEIDAVIALGCIIRGETPHFDFISQGVTFGITRLNMGIMPEMVSGTLFNLQSKPVIFGVLTTENIEQALDRAGGRLGNKGSEAAEAAIKMCNLEKLK</sequence>
<feature type="binding site" evidence="7">
    <location>
        <begin position="90"/>
        <end position="92"/>
    </location>
    <ligand>
        <name>5-amino-6-(D-ribitylamino)uracil</name>
        <dbReference type="ChEBI" id="CHEBI:15934"/>
    </ligand>
</feature>
<dbReference type="PANTHER" id="PTHR21058:SF0">
    <property type="entry name" value="6,7-DIMETHYL-8-RIBITYLLUMAZINE SYNTHASE"/>
    <property type="match status" value="1"/>
</dbReference>
<dbReference type="OrthoDB" id="9809709at2"/>
<name>A0A0A2E9W4_9PORP</name>
<dbReference type="Gene3D" id="3.40.50.960">
    <property type="entry name" value="Lumazine/riboflavin synthase"/>
    <property type="match status" value="1"/>
</dbReference>
<evidence type="ECO:0000256" key="6">
    <source>
        <dbReference type="ARBA" id="ARBA00048785"/>
    </source>
</evidence>
<dbReference type="SUPFAM" id="SSF52121">
    <property type="entry name" value="Lumazine synthase"/>
    <property type="match status" value="1"/>
</dbReference>
<dbReference type="InterPro" id="IPR034964">
    <property type="entry name" value="LS"/>
</dbReference>
<feature type="binding site" evidence="7">
    <location>
        <position position="32"/>
    </location>
    <ligand>
        <name>5-amino-6-(D-ribitylamino)uracil</name>
        <dbReference type="ChEBI" id="CHEBI:15934"/>
    </ligand>
</feature>
<evidence type="ECO:0000256" key="3">
    <source>
        <dbReference type="ARBA" id="ARBA00012664"/>
    </source>
</evidence>
<evidence type="ECO:0000313" key="9">
    <source>
        <dbReference type="EMBL" id="SUB88797.1"/>
    </source>
</evidence>
<feature type="binding site" evidence="7">
    <location>
        <position position="136"/>
    </location>
    <ligand>
        <name>5-amino-6-(D-ribitylamino)uracil</name>
        <dbReference type="ChEBI" id="CHEBI:15934"/>
    </ligand>
</feature>
<dbReference type="EC" id="2.5.1.78" evidence="3 7"/>
<dbReference type="Proteomes" id="UP000030103">
    <property type="component" value="Unassembled WGS sequence"/>
</dbReference>
<proteinExistence type="inferred from homology"/>
<comment type="pathway">
    <text evidence="1 7">Cofactor biosynthesis; riboflavin biosynthesis; riboflavin from 2-hydroxy-3-oxobutyl phosphate and 5-amino-6-(D-ribitylamino)uracil: step 1/2.</text>
</comment>
<feature type="binding site" evidence="7">
    <location>
        <begin position="66"/>
        <end position="68"/>
    </location>
    <ligand>
        <name>5-amino-6-(D-ribitylamino)uracil</name>
        <dbReference type="ChEBI" id="CHEBI:15934"/>
    </ligand>
</feature>
<evidence type="ECO:0000256" key="7">
    <source>
        <dbReference type="HAMAP-Rule" id="MF_00178"/>
    </source>
</evidence>
<keyword evidence="5 7" id="KW-0808">Transferase</keyword>
<comment type="catalytic activity">
    <reaction evidence="6 7">
        <text>(2S)-2-hydroxy-3-oxobutyl phosphate + 5-amino-6-(D-ribitylamino)uracil = 6,7-dimethyl-8-(1-D-ribityl)lumazine + phosphate + 2 H2O + H(+)</text>
        <dbReference type="Rhea" id="RHEA:26152"/>
        <dbReference type="ChEBI" id="CHEBI:15377"/>
        <dbReference type="ChEBI" id="CHEBI:15378"/>
        <dbReference type="ChEBI" id="CHEBI:15934"/>
        <dbReference type="ChEBI" id="CHEBI:43474"/>
        <dbReference type="ChEBI" id="CHEBI:58201"/>
        <dbReference type="ChEBI" id="CHEBI:58830"/>
        <dbReference type="EC" id="2.5.1.78"/>
    </reaction>
</comment>
<dbReference type="STRING" id="28115.HQ47_05010"/>
<comment type="function">
    <text evidence="7">Catalyzes the formation of 6,7-dimethyl-8-ribityllumazine by condensation of 5-amino-6-(D-ribitylamino)uracil with 3,4-dihydroxy-2-butanone 4-phosphate. This is the penultimate step in the biosynthesis of riboflavin.</text>
</comment>
<protein>
    <recommendedName>
        <fullName evidence="3 7">6,7-dimethyl-8-ribityllumazine synthase</fullName>
        <shortName evidence="7">DMRL synthase</shortName>
        <shortName evidence="7">LS</shortName>
        <shortName evidence="7">Lumazine synthase</shortName>
        <ecNumber evidence="3 7">2.5.1.78</ecNumber>
    </recommendedName>
</protein>
<dbReference type="EMBL" id="UGTF01000002">
    <property type="protein sequence ID" value="SUB88797.1"/>
    <property type="molecule type" value="Genomic_DNA"/>
</dbReference>
<dbReference type="CDD" id="cd09209">
    <property type="entry name" value="Lumazine_synthase-I"/>
    <property type="match status" value="1"/>
</dbReference>
<evidence type="ECO:0000256" key="5">
    <source>
        <dbReference type="ARBA" id="ARBA00022679"/>
    </source>
</evidence>
<dbReference type="GO" id="GO:0000906">
    <property type="term" value="F:6,7-dimethyl-8-ribityllumazine synthase activity"/>
    <property type="evidence" value="ECO:0007669"/>
    <property type="project" value="UniProtKB-UniRule"/>
</dbReference>
<dbReference type="RefSeq" id="WP_025003974.1">
    <property type="nucleotide sequence ID" value="NZ_JASBZX010000029.1"/>
</dbReference>
<dbReference type="AlphaFoldDB" id="A0A0A2E9W4"/>